<comment type="caution">
    <text evidence="3">The sequence shown here is derived from an EMBL/GenBank/DDBJ whole genome shotgun (WGS) entry which is preliminary data.</text>
</comment>
<keyword evidence="4" id="KW-1185">Reference proteome</keyword>
<feature type="non-terminal residue" evidence="3">
    <location>
        <position position="1"/>
    </location>
</feature>
<feature type="non-terminal residue" evidence="3">
    <location>
        <position position="194"/>
    </location>
</feature>
<sequence length="194" mass="20710">MTCPVNSQYDVCADTCGSTCASAITTLTCSSKCYEGCQCESGYVSDGEKCVLLNKCGCVHNGRYMKVGESLVSEDCTERCKCMVEGYVSCGKISCAPGESCVVQRGIRTCGRTHASCNLLSMGGLTTFDKLMTTLGSSGKYKMITLCDSSQTRFKVTADLNLAAPTPMTKAIYFNYEATSIVLKPDLVVLVSAE</sequence>
<reference evidence="3" key="1">
    <citation type="journal article" date="2021" name="Cell">
        <title>Tracing the genetic footprints of vertebrate landing in non-teleost ray-finned fishes.</title>
        <authorList>
            <person name="Bi X."/>
            <person name="Wang K."/>
            <person name="Yang L."/>
            <person name="Pan H."/>
            <person name="Jiang H."/>
            <person name="Wei Q."/>
            <person name="Fang M."/>
            <person name="Yu H."/>
            <person name="Zhu C."/>
            <person name="Cai Y."/>
            <person name="He Y."/>
            <person name="Gan X."/>
            <person name="Zeng H."/>
            <person name="Yu D."/>
            <person name="Zhu Y."/>
            <person name="Jiang H."/>
            <person name="Qiu Q."/>
            <person name="Yang H."/>
            <person name="Zhang Y.E."/>
            <person name="Wang W."/>
            <person name="Zhu M."/>
            <person name="He S."/>
            <person name="Zhang G."/>
        </authorList>
    </citation>
    <scope>NUCLEOTIDE SEQUENCE</scope>
    <source>
        <strain evidence="3">Pddl_001</strain>
    </source>
</reference>
<dbReference type="InterPro" id="IPR025615">
    <property type="entry name" value="TILa_dom"/>
</dbReference>
<gene>
    <name evidence="3" type="primary">Fcgbp_0</name>
    <name evidence="3" type="ORF">GTO93_0014701</name>
</gene>
<dbReference type="PANTHER" id="PTHR46160:SF9">
    <property type="entry name" value="PROTEIN PRY2-RELATED"/>
    <property type="match status" value="1"/>
</dbReference>
<dbReference type="Pfam" id="PF12714">
    <property type="entry name" value="TILa"/>
    <property type="match status" value="1"/>
</dbReference>
<evidence type="ECO:0000313" key="4">
    <source>
        <dbReference type="Proteomes" id="UP001166093"/>
    </source>
</evidence>
<evidence type="ECO:0000259" key="2">
    <source>
        <dbReference type="Pfam" id="PF12714"/>
    </source>
</evidence>
<dbReference type="EMBL" id="JAAWVQ010060308">
    <property type="protein sequence ID" value="MBN3276498.1"/>
    <property type="molecule type" value="Genomic_DNA"/>
</dbReference>
<name>A0ABS2XQP4_POLSP</name>
<dbReference type="PANTHER" id="PTHR46160">
    <property type="entry name" value="ALPHA-TECTORIN-RELATED"/>
    <property type="match status" value="1"/>
</dbReference>
<evidence type="ECO:0000313" key="3">
    <source>
        <dbReference type="EMBL" id="MBN3276498.1"/>
    </source>
</evidence>
<protein>
    <submittedName>
        <fullName evidence="3">FCGBP protein</fullName>
    </submittedName>
</protein>
<dbReference type="Pfam" id="PF01826">
    <property type="entry name" value="TIL"/>
    <property type="match status" value="1"/>
</dbReference>
<dbReference type="InterPro" id="IPR036084">
    <property type="entry name" value="Ser_inhib-like_sf"/>
</dbReference>
<evidence type="ECO:0000259" key="1">
    <source>
        <dbReference type="Pfam" id="PF01826"/>
    </source>
</evidence>
<organism evidence="3 4">
    <name type="scientific">Polyodon spathula</name>
    <name type="common">North American paddlefish</name>
    <name type="synonym">Squalus spathula</name>
    <dbReference type="NCBI Taxonomy" id="7913"/>
    <lineage>
        <taxon>Eukaryota</taxon>
        <taxon>Metazoa</taxon>
        <taxon>Chordata</taxon>
        <taxon>Craniata</taxon>
        <taxon>Vertebrata</taxon>
        <taxon>Euteleostomi</taxon>
        <taxon>Actinopterygii</taxon>
        <taxon>Chondrostei</taxon>
        <taxon>Acipenseriformes</taxon>
        <taxon>Polyodontidae</taxon>
        <taxon>Polyodon</taxon>
    </lineage>
</organism>
<dbReference type="InterPro" id="IPR052749">
    <property type="entry name" value="Alpha-tectorin"/>
</dbReference>
<proteinExistence type="predicted"/>
<dbReference type="CDD" id="cd19941">
    <property type="entry name" value="TIL"/>
    <property type="match status" value="1"/>
</dbReference>
<feature type="domain" description="TIL" evidence="1">
    <location>
        <begin position="3"/>
        <end position="56"/>
    </location>
</feature>
<dbReference type="Gene3D" id="2.10.25.10">
    <property type="entry name" value="Laminin"/>
    <property type="match status" value="1"/>
</dbReference>
<dbReference type="InterPro" id="IPR002919">
    <property type="entry name" value="TIL_dom"/>
</dbReference>
<feature type="domain" description="TILa" evidence="2">
    <location>
        <begin position="57"/>
        <end position="110"/>
    </location>
</feature>
<dbReference type="Proteomes" id="UP001166093">
    <property type="component" value="Unassembled WGS sequence"/>
</dbReference>
<dbReference type="SUPFAM" id="SSF57567">
    <property type="entry name" value="Serine protease inhibitors"/>
    <property type="match status" value="1"/>
</dbReference>
<accession>A0ABS2XQP4</accession>